<dbReference type="InterPro" id="IPR036457">
    <property type="entry name" value="PPM-type-like_dom_sf"/>
</dbReference>
<dbReference type="PANTHER" id="PTHR47992">
    <property type="entry name" value="PROTEIN PHOSPHATASE"/>
    <property type="match status" value="1"/>
</dbReference>
<dbReference type="HOGENOM" id="CLU_034545_4_1_0"/>
<keyword evidence="1" id="KW-1133">Transmembrane helix</keyword>
<dbReference type="InterPro" id="IPR015655">
    <property type="entry name" value="PP2C"/>
</dbReference>
<keyword evidence="1" id="KW-0472">Membrane</keyword>
<dbReference type="Pfam" id="PF00481">
    <property type="entry name" value="PP2C"/>
    <property type="match status" value="1"/>
</dbReference>
<protein>
    <submittedName>
        <fullName evidence="3">Protein serine/threonine phosphatase</fullName>
    </submittedName>
</protein>
<name>D1C4E9_SPHTD</name>
<dbReference type="GO" id="GO:0004722">
    <property type="term" value="F:protein serine/threonine phosphatase activity"/>
    <property type="evidence" value="ECO:0007669"/>
    <property type="project" value="InterPro"/>
</dbReference>
<evidence type="ECO:0000313" key="3">
    <source>
        <dbReference type="EMBL" id="ACZ39116.1"/>
    </source>
</evidence>
<dbReference type="RefSeq" id="WP_012872163.1">
    <property type="nucleotide sequence ID" value="NC_013523.1"/>
</dbReference>
<dbReference type="SUPFAM" id="SSF81606">
    <property type="entry name" value="PP2C-like"/>
    <property type="match status" value="1"/>
</dbReference>
<sequence>MRVAVGAATDTGTVREENEDSVFVADPEGELAQSHGVLLAVADGMGGYQRGEVAAQIAVDTLREDYYGSEIGPTEVPLRLKQAFRHANELIYQNGSANGDDNMMGTTLVAAVIRGNDLTIGNVGDSRAYLIRANRATQVTRDHSLVAEQVAAGAMTEQEARESQHRNIITRALGHRPRVDVDIFEIRLLADDRLVLTTDGVHDYVDEEDLTRIVLSSPPEQAARELVQTALARSSNDNVSAVVAWMMPAGATLEPQPVEVEAGGRGALLVPVLVLIGLLVFIAIVAVILFMGGGA</sequence>
<reference evidence="4" key="1">
    <citation type="submission" date="2009-11" db="EMBL/GenBank/DDBJ databases">
        <title>The complete chromosome 1 of Sphaerobacter thermophilus DSM 20745.</title>
        <authorList>
            <person name="Lucas S."/>
            <person name="Copeland A."/>
            <person name="Lapidus A."/>
            <person name="Glavina del Rio T."/>
            <person name="Dalin E."/>
            <person name="Tice H."/>
            <person name="Bruce D."/>
            <person name="Goodwin L."/>
            <person name="Pitluck S."/>
            <person name="Kyrpides N."/>
            <person name="Mavromatis K."/>
            <person name="Ivanova N."/>
            <person name="Mikhailova N."/>
            <person name="LaButti K.M."/>
            <person name="Clum A."/>
            <person name="Sun H.I."/>
            <person name="Brettin T."/>
            <person name="Detter J.C."/>
            <person name="Han C."/>
            <person name="Larimer F."/>
            <person name="Land M."/>
            <person name="Hauser L."/>
            <person name="Markowitz V."/>
            <person name="Cheng J.F."/>
            <person name="Hugenholtz P."/>
            <person name="Woyke T."/>
            <person name="Wu D."/>
            <person name="Steenblock K."/>
            <person name="Schneider S."/>
            <person name="Pukall R."/>
            <person name="Goeker M."/>
            <person name="Klenk H.P."/>
            <person name="Eisen J.A."/>
        </authorList>
    </citation>
    <scope>NUCLEOTIDE SEQUENCE [LARGE SCALE GENOMIC DNA]</scope>
    <source>
        <strain evidence="4">ATCC 49802 / DSM 20745 / S 6022</strain>
    </source>
</reference>
<dbReference type="AlphaFoldDB" id="D1C4E9"/>
<organism evidence="3 4">
    <name type="scientific">Sphaerobacter thermophilus (strain ATCC 49802 / DSM 20745 / KCCM 41009 / NCIMB 13125 / S 6022)</name>
    <dbReference type="NCBI Taxonomy" id="479434"/>
    <lineage>
        <taxon>Bacteria</taxon>
        <taxon>Pseudomonadati</taxon>
        <taxon>Thermomicrobiota</taxon>
        <taxon>Thermomicrobia</taxon>
        <taxon>Sphaerobacterales</taxon>
        <taxon>Sphaerobacterineae</taxon>
        <taxon>Sphaerobacteraceae</taxon>
        <taxon>Sphaerobacter</taxon>
    </lineage>
</organism>
<evidence type="ECO:0000259" key="2">
    <source>
        <dbReference type="PROSITE" id="PS51746"/>
    </source>
</evidence>
<dbReference type="Gene3D" id="3.60.40.10">
    <property type="entry name" value="PPM-type phosphatase domain"/>
    <property type="match status" value="1"/>
</dbReference>
<evidence type="ECO:0000313" key="4">
    <source>
        <dbReference type="Proteomes" id="UP000002027"/>
    </source>
</evidence>
<dbReference type="NCBIfam" id="NF033484">
    <property type="entry name" value="Stp1_PP2C_phos"/>
    <property type="match status" value="1"/>
</dbReference>
<accession>D1C4E9</accession>
<dbReference type="PROSITE" id="PS51746">
    <property type="entry name" value="PPM_2"/>
    <property type="match status" value="1"/>
</dbReference>
<proteinExistence type="predicted"/>
<dbReference type="SMART" id="SM00332">
    <property type="entry name" value="PP2Cc"/>
    <property type="match status" value="1"/>
</dbReference>
<evidence type="ECO:0000256" key="1">
    <source>
        <dbReference type="SAM" id="Phobius"/>
    </source>
</evidence>
<gene>
    <name evidence="3" type="ordered locus">Sthe_1682</name>
</gene>
<feature type="transmembrane region" description="Helical" evidence="1">
    <location>
        <begin position="268"/>
        <end position="291"/>
    </location>
</feature>
<dbReference type="EMBL" id="CP001823">
    <property type="protein sequence ID" value="ACZ39116.1"/>
    <property type="molecule type" value="Genomic_DNA"/>
</dbReference>
<dbReference type="KEGG" id="sti:Sthe_1682"/>
<dbReference type="Proteomes" id="UP000002027">
    <property type="component" value="Chromosome 1"/>
</dbReference>
<reference evidence="3 4" key="2">
    <citation type="journal article" date="2010" name="Stand. Genomic Sci.">
        <title>Complete genome sequence of Desulfohalobium retbaense type strain (HR(100)).</title>
        <authorList>
            <person name="Spring S."/>
            <person name="Nolan M."/>
            <person name="Lapidus A."/>
            <person name="Glavina Del Rio T."/>
            <person name="Copeland A."/>
            <person name="Tice H."/>
            <person name="Cheng J.F."/>
            <person name="Lucas S."/>
            <person name="Land M."/>
            <person name="Chen F."/>
            <person name="Bruce D."/>
            <person name="Goodwin L."/>
            <person name="Pitluck S."/>
            <person name="Ivanova N."/>
            <person name="Mavromatis K."/>
            <person name="Mikhailova N."/>
            <person name="Pati A."/>
            <person name="Chen A."/>
            <person name="Palaniappan K."/>
            <person name="Hauser L."/>
            <person name="Chang Y.J."/>
            <person name="Jeffries C.D."/>
            <person name="Munk C."/>
            <person name="Kiss H."/>
            <person name="Chain P."/>
            <person name="Han C."/>
            <person name="Brettin T."/>
            <person name="Detter J.C."/>
            <person name="Schuler E."/>
            <person name="Goker M."/>
            <person name="Rohde M."/>
            <person name="Bristow J."/>
            <person name="Eisen J.A."/>
            <person name="Markowitz V."/>
            <person name="Hugenholtz P."/>
            <person name="Kyrpides N.C."/>
            <person name="Klenk H.P."/>
        </authorList>
    </citation>
    <scope>NUCLEOTIDE SEQUENCE [LARGE SCALE GENOMIC DNA]</scope>
    <source>
        <strain evidence="4">ATCC 49802 / DSM 20745 / S 6022</strain>
    </source>
</reference>
<dbReference type="InParanoid" id="D1C4E9"/>
<dbReference type="SMART" id="SM00331">
    <property type="entry name" value="PP2C_SIG"/>
    <property type="match status" value="1"/>
</dbReference>
<feature type="domain" description="PPM-type phosphatase" evidence="2">
    <location>
        <begin position="4"/>
        <end position="246"/>
    </location>
</feature>
<dbReference type="CDD" id="cd00143">
    <property type="entry name" value="PP2Cc"/>
    <property type="match status" value="1"/>
</dbReference>
<dbReference type="FunCoup" id="D1C4E9">
    <property type="interactions" value="123"/>
</dbReference>
<keyword evidence="1" id="KW-0812">Transmembrane</keyword>
<dbReference type="eggNOG" id="COG0631">
    <property type="taxonomic scope" value="Bacteria"/>
</dbReference>
<dbReference type="STRING" id="479434.Sthe_1682"/>
<dbReference type="InterPro" id="IPR001932">
    <property type="entry name" value="PPM-type_phosphatase-like_dom"/>
</dbReference>
<keyword evidence="4" id="KW-1185">Reference proteome</keyword>